<evidence type="ECO:0000313" key="1">
    <source>
        <dbReference type="EMBL" id="MBW0574372.1"/>
    </source>
</evidence>
<dbReference type="OrthoDB" id="1880067at2759"/>
<organism evidence="1 2">
    <name type="scientific">Austropuccinia psidii MF-1</name>
    <dbReference type="NCBI Taxonomy" id="1389203"/>
    <lineage>
        <taxon>Eukaryota</taxon>
        <taxon>Fungi</taxon>
        <taxon>Dikarya</taxon>
        <taxon>Basidiomycota</taxon>
        <taxon>Pucciniomycotina</taxon>
        <taxon>Pucciniomycetes</taxon>
        <taxon>Pucciniales</taxon>
        <taxon>Sphaerophragmiaceae</taxon>
        <taxon>Austropuccinia</taxon>
    </lineage>
</organism>
<protein>
    <submittedName>
        <fullName evidence="1">Uncharacterized protein</fullName>
    </submittedName>
</protein>
<evidence type="ECO:0000313" key="2">
    <source>
        <dbReference type="Proteomes" id="UP000765509"/>
    </source>
</evidence>
<gene>
    <name evidence="1" type="ORF">O181_114087</name>
</gene>
<reference evidence="1" key="1">
    <citation type="submission" date="2021-03" db="EMBL/GenBank/DDBJ databases">
        <title>Draft genome sequence of rust myrtle Austropuccinia psidii MF-1, a brazilian biotype.</title>
        <authorList>
            <person name="Quecine M.C."/>
            <person name="Pachon D.M.R."/>
            <person name="Bonatelli M.L."/>
            <person name="Correr F.H."/>
            <person name="Franceschini L.M."/>
            <person name="Leite T.F."/>
            <person name="Margarido G.R.A."/>
            <person name="Almeida C.A."/>
            <person name="Ferrarezi J.A."/>
            <person name="Labate C.A."/>
        </authorList>
    </citation>
    <scope>NUCLEOTIDE SEQUENCE</scope>
    <source>
        <strain evidence="1">MF-1</strain>
    </source>
</reference>
<feature type="non-terminal residue" evidence="1">
    <location>
        <position position="183"/>
    </location>
</feature>
<sequence length="183" mass="21415">MYSSTEKSFKDNWKKLQNQVKNPEFLQYLQNTWLPLKEYHVPAWTSHHCHLVVGSTSRVKGAHAMVELWLQKSTGTLLEVVRALCVAFRKQFIKTINRISKEIIVHVKNFPPHICALNGKVSHYALQMAFENFKTKFPPNEKCTIKYNNYQGIPCKHKTKQAFSKCQRLQISAFDPQWHLNFP</sequence>
<dbReference type="EMBL" id="AVOT02094070">
    <property type="protein sequence ID" value="MBW0574372.1"/>
    <property type="molecule type" value="Genomic_DNA"/>
</dbReference>
<comment type="caution">
    <text evidence="1">The sequence shown here is derived from an EMBL/GenBank/DDBJ whole genome shotgun (WGS) entry which is preliminary data.</text>
</comment>
<keyword evidence="2" id="KW-1185">Reference proteome</keyword>
<dbReference type="Proteomes" id="UP000765509">
    <property type="component" value="Unassembled WGS sequence"/>
</dbReference>
<accession>A0A9Q3PW05</accession>
<dbReference type="AlphaFoldDB" id="A0A9Q3PW05"/>
<name>A0A9Q3PW05_9BASI</name>
<proteinExistence type="predicted"/>